<name>A0A2N5V386_9BASI</name>
<feature type="compositionally biased region" description="Basic and acidic residues" evidence="1">
    <location>
        <begin position="141"/>
        <end position="152"/>
    </location>
</feature>
<feature type="compositionally biased region" description="Polar residues" evidence="1">
    <location>
        <begin position="1"/>
        <end position="23"/>
    </location>
</feature>
<dbReference type="Proteomes" id="UP000235388">
    <property type="component" value="Unassembled WGS sequence"/>
</dbReference>
<feature type="region of interest" description="Disordered" evidence="1">
    <location>
        <begin position="37"/>
        <end position="59"/>
    </location>
</feature>
<proteinExistence type="predicted"/>
<accession>A0A2N5V386</accession>
<evidence type="ECO:0000313" key="5">
    <source>
        <dbReference type="Proteomes" id="UP000235392"/>
    </source>
</evidence>
<feature type="compositionally biased region" description="Basic and acidic residues" evidence="1">
    <location>
        <begin position="177"/>
        <end position="217"/>
    </location>
</feature>
<feature type="region of interest" description="Disordered" evidence="1">
    <location>
        <begin position="104"/>
        <end position="223"/>
    </location>
</feature>
<keyword evidence="4" id="KW-1185">Reference proteome</keyword>
<reference evidence="4 5" key="1">
    <citation type="submission" date="2017-11" db="EMBL/GenBank/DDBJ databases">
        <title>De novo assembly and phasing of dikaryotic genomes from two isolates of Puccinia coronata f. sp. avenae, the causal agent of oat crown rust.</title>
        <authorList>
            <person name="Miller M.E."/>
            <person name="Zhang Y."/>
            <person name="Omidvar V."/>
            <person name="Sperschneider J."/>
            <person name="Schwessinger B."/>
            <person name="Raley C."/>
            <person name="Palmer J.M."/>
            <person name="Garnica D."/>
            <person name="Upadhyaya N."/>
            <person name="Rathjen J."/>
            <person name="Taylor J.M."/>
            <person name="Park R.F."/>
            <person name="Dodds P.N."/>
            <person name="Hirsch C.D."/>
            <person name="Kianian S.F."/>
            <person name="Figueroa M."/>
        </authorList>
    </citation>
    <scope>NUCLEOTIDE SEQUENCE [LARGE SCALE GENOMIC DNA]</scope>
    <source>
        <strain evidence="3">12NC29</strain>
        <strain evidence="2">12SD80</strain>
    </source>
</reference>
<dbReference type="EMBL" id="PGCI01000136">
    <property type="protein sequence ID" value="PLW37854.1"/>
    <property type="molecule type" value="Genomic_DNA"/>
</dbReference>
<protein>
    <submittedName>
        <fullName evidence="3">Uncharacterized protein</fullName>
    </submittedName>
</protein>
<evidence type="ECO:0000313" key="3">
    <source>
        <dbReference type="EMBL" id="PLW44465.1"/>
    </source>
</evidence>
<dbReference type="EMBL" id="PGCJ01000137">
    <property type="protein sequence ID" value="PLW44465.1"/>
    <property type="molecule type" value="Genomic_DNA"/>
</dbReference>
<evidence type="ECO:0000313" key="2">
    <source>
        <dbReference type="EMBL" id="PLW37854.1"/>
    </source>
</evidence>
<dbReference type="AlphaFoldDB" id="A0A2N5V386"/>
<feature type="region of interest" description="Disordered" evidence="1">
    <location>
        <begin position="1"/>
        <end position="25"/>
    </location>
</feature>
<organism evidence="3 4">
    <name type="scientific">Puccinia coronata f. sp. avenae</name>
    <dbReference type="NCBI Taxonomy" id="200324"/>
    <lineage>
        <taxon>Eukaryota</taxon>
        <taxon>Fungi</taxon>
        <taxon>Dikarya</taxon>
        <taxon>Basidiomycota</taxon>
        <taxon>Pucciniomycotina</taxon>
        <taxon>Pucciniomycetes</taxon>
        <taxon>Pucciniales</taxon>
        <taxon>Pucciniaceae</taxon>
        <taxon>Puccinia</taxon>
    </lineage>
</organism>
<sequence>MENTNQSQICRLQAGSSRSQSDSAPKKLLIKWNATFANTSSGGRPVRGFRNQAGPPQPRQIQSILSLNTQTPTQPNIRMTKPISVPQIILTDAEGFQLRIDKESKAEQQSTTLRLRSTPAGPSQFADAPSPEPPAPMNPNKTKEQAENREEIQELNTKYLQVPTLKYNRGRARRPTRSTESRGTRSIGKRPERSPLGERRSTRAGRPQEKPYTRPDATRVQNA</sequence>
<comment type="caution">
    <text evidence="3">The sequence shown here is derived from an EMBL/GenBank/DDBJ whole genome shotgun (WGS) entry which is preliminary data.</text>
</comment>
<gene>
    <name evidence="3" type="ORF">PCANC_06230</name>
    <name evidence="2" type="ORF">PCASD_05742</name>
</gene>
<evidence type="ECO:0000313" key="4">
    <source>
        <dbReference type="Proteomes" id="UP000235388"/>
    </source>
</evidence>
<evidence type="ECO:0000256" key="1">
    <source>
        <dbReference type="SAM" id="MobiDB-lite"/>
    </source>
</evidence>
<dbReference type="Proteomes" id="UP000235392">
    <property type="component" value="Unassembled WGS sequence"/>
</dbReference>